<evidence type="ECO:0000313" key="2">
    <source>
        <dbReference type="EMBL" id="REJ51007.1"/>
    </source>
</evidence>
<feature type="transmembrane region" description="Helical" evidence="1">
    <location>
        <begin position="66"/>
        <end position="84"/>
    </location>
</feature>
<keyword evidence="1" id="KW-1133">Transmembrane helix</keyword>
<proteinExistence type="predicted"/>
<dbReference type="AlphaFoldDB" id="A0A3E0LUX9"/>
<reference evidence="2 3" key="1">
    <citation type="submission" date="2017-08" db="EMBL/GenBank/DDBJ databases">
        <title>Functional genomic and metabolic studies of the symbiotic interactions of six Microcystis-dominated communities.</title>
        <authorList>
            <person name="Li Q."/>
            <person name="Lin F."/>
        </authorList>
    </citation>
    <scope>NUCLEOTIDE SEQUENCE [LARGE SCALE GENOMIC DNA]</scope>
    <source>
        <strain evidence="2">DA14</strain>
    </source>
</reference>
<dbReference type="Proteomes" id="UP000256301">
    <property type="component" value="Unassembled WGS sequence"/>
</dbReference>
<sequence length="317" mass="36185">MPTNNRSNTETSHLTFLTKLGTKVSTLIWLIIAIIIACVVLDVNYLNPTCKNSQEESSLSCIASPIIVNVYSSLVATIVTILGIERILSNETLKKFEEMLDEREAKKSVQKLEEHKKKIVEAIELKSSGDEFCLLGLYQEIRILRDDVKMAELTRKLRHNCNFKILLLHPNSSLLTCIKEMGDVITSEQIENDLIGFIRKLTQTLKDENAIKGSIDIRLHKDIFSSMGYFKGNHKEIIWMHFNPDDYSHPGFQITDSNLKNAVNDHFQLLWNQSKSIFKFNSKNLCSKQYLEEDIKNLINPVKSLPSGNVQSVNENK</sequence>
<evidence type="ECO:0000256" key="1">
    <source>
        <dbReference type="SAM" id="Phobius"/>
    </source>
</evidence>
<name>A0A3E0LUX9_MICAE</name>
<organism evidence="2 3">
    <name type="scientific">Microcystis aeruginosa DA14</name>
    <dbReference type="NCBI Taxonomy" id="1987506"/>
    <lineage>
        <taxon>Bacteria</taxon>
        <taxon>Bacillati</taxon>
        <taxon>Cyanobacteriota</taxon>
        <taxon>Cyanophyceae</taxon>
        <taxon>Oscillatoriophycideae</taxon>
        <taxon>Chroococcales</taxon>
        <taxon>Microcystaceae</taxon>
        <taxon>Microcystis</taxon>
    </lineage>
</organism>
<protein>
    <submittedName>
        <fullName evidence="2">Uncharacterized protein</fullName>
    </submittedName>
</protein>
<keyword evidence="1" id="KW-0472">Membrane</keyword>
<keyword evidence="1" id="KW-0812">Transmembrane</keyword>
<feature type="transmembrane region" description="Helical" evidence="1">
    <location>
        <begin position="27"/>
        <end position="46"/>
    </location>
</feature>
<accession>A0A3E0LUX9</accession>
<comment type="caution">
    <text evidence="2">The sequence shown here is derived from an EMBL/GenBank/DDBJ whole genome shotgun (WGS) entry which is preliminary data.</text>
</comment>
<evidence type="ECO:0000313" key="3">
    <source>
        <dbReference type="Proteomes" id="UP000256301"/>
    </source>
</evidence>
<gene>
    <name evidence="2" type="ORF">DWQ56_25350</name>
</gene>
<dbReference type="EMBL" id="QQWE01000017">
    <property type="protein sequence ID" value="REJ51007.1"/>
    <property type="molecule type" value="Genomic_DNA"/>
</dbReference>